<dbReference type="PANTHER" id="PTHR45290">
    <property type="entry name" value="OS03G0300300 PROTEIN"/>
    <property type="match status" value="1"/>
</dbReference>
<sequence length="608" mass="66517">MATAPPPPGAFAFSPDGELFAAVADRQVQVWSTTGGKKIAEWTDPVAAQDDSYSCIACSSVQKKQKKDGNLIVAAVGTANGEVLALDSTGVIWRSVFHTGKVISLHFAKQGRVLYTASMDGVICELDTRTGKPRDTFKASKKSINHLTISHDEKFMGVSGKTTKLFSVKDKKEILKIPSEDGPIQLMSVSDDARISVSCNEKNKEVQVWSFDHHNGTIDSTASLVMHTQPKAVECKRSASYETGGIVLAVSKKGVAYVWHLQTISQDEKVPTKISVKNSPDKKGRIPIILAKLCDVKEDNTVKVLVAFGSPGCLQFKVVVLGENCEDINLVAESDAFTSEKTNLEQDAKGNSRIAGEQDQQENTNPTDQGRSKKRTASVLDSTNDTVKEGDPEYNLDEPTMEQKLESLNLLNKSESLEEQPVSLAPPSADSVHILLKQALRADDHAELLKCLYNRDEKVIVKSISLLTPADALKLLKFFVSSIQSRGAKLVCLLPWLQTLLSRHMSSIVSQESSLVLLNSLYQLIDARTSTFKSALQLSTTLDYRFSEIADEETDEEEAIAPIIYEDKDTDDEEESDGDAMETDGESEEMGDVTDAFEHSDGSEIMSD</sequence>
<dbReference type="InterPro" id="IPR007148">
    <property type="entry name" value="SSU_processome_Utp12"/>
</dbReference>
<comment type="caution">
    <text evidence="3">The sequence shown here is derived from an EMBL/GenBank/DDBJ whole genome shotgun (WGS) entry which is preliminary data.</text>
</comment>
<protein>
    <recommendedName>
        <fullName evidence="2">Small-subunit processome Utp12 domain-containing protein</fullName>
    </recommendedName>
</protein>
<dbReference type="AlphaFoldDB" id="A0AAD8SZ24"/>
<dbReference type="InterPro" id="IPR015943">
    <property type="entry name" value="WD40/YVTN_repeat-like_dom_sf"/>
</dbReference>
<feature type="region of interest" description="Disordered" evidence="1">
    <location>
        <begin position="556"/>
        <end position="608"/>
    </location>
</feature>
<dbReference type="SMART" id="SM00320">
    <property type="entry name" value="WD40"/>
    <property type="match status" value="4"/>
</dbReference>
<evidence type="ECO:0000256" key="1">
    <source>
        <dbReference type="SAM" id="MobiDB-lite"/>
    </source>
</evidence>
<dbReference type="PANTHER" id="PTHR45290:SF3">
    <property type="entry name" value="OS01G0649000 PROTEIN"/>
    <property type="match status" value="1"/>
</dbReference>
<dbReference type="SUPFAM" id="SSF50978">
    <property type="entry name" value="WD40 repeat-like"/>
    <property type="match status" value="1"/>
</dbReference>
<proteinExistence type="predicted"/>
<name>A0AAD8SZ24_LOLMU</name>
<feature type="compositionally biased region" description="Acidic residues" evidence="1">
    <location>
        <begin position="568"/>
        <end position="592"/>
    </location>
</feature>
<reference evidence="3" key="1">
    <citation type="submission" date="2023-07" db="EMBL/GenBank/DDBJ databases">
        <title>A chromosome-level genome assembly of Lolium multiflorum.</title>
        <authorList>
            <person name="Chen Y."/>
            <person name="Copetti D."/>
            <person name="Kolliker R."/>
            <person name="Studer B."/>
        </authorList>
    </citation>
    <scope>NUCLEOTIDE SEQUENCE</scope>
    <source>
        <strain evidence="3">02402/16</strain>
        <tissue evidence="3">Leaf</tissue>
    </source>
</reference>
<dbReference type="EMBL" id="JAUUTY010000003">
    <property type="protein sequence ID" value="KAK1666093.1"/>
    <property type="molecule type" value="Genomic_DNA"/>
</dbReference>
<dbReference type="Proteomes" id="UP001231189">
    <property type="component" value="Unassembled WGS sequence"/>
</dbReference>
<dbReference type="Pfam" id="PF04003">
    <property type="entry name" value="Utp12"/>
    <property type="match status" value="1"/>
</dbReference>
<accession>A0AAD8SZ24</accession>
<keyword evidence="4" id="KW-1185">Reference proteome</keyword>
<dbReference type="InterPro" id="IPR036322">
    <property type="entry name" value="WD40_repeat_dom_sf"/>
</dbReference>
<dbReference type="InterPro" id="IPR001680">
    <property type="entry name" value="WD40_rpt"/>
</dbReference>
<evidence type="ECO:0000259" key="2">
    <source>
        <dbReference type="Pfam" id="PF04003"/>
    </source>
</evidence>
<organism evidence="3 4">
    <name type="scientific">Lolium multiflorum</name>
    <name type="common">Italian ryegrass</name>
    <name type="synonym">Lolium perenne subsp. multiflorum</name>
    <dbReference type="NCBI Taxonomy" id="4521"/>
    <lineage>
        <taxon>Eukaryota</taxon>
        <taxon>Viridiplantae</taxon>
        <taxon>Streptophyta</taxon>
        <taxon>Embryophyta</taxon>
        <taxon>Tracheophyta</taxon>
        <taxon>Spermatophyta</taxon>
        <taxon>Magnoliopsida</taxon>
        <taxon>Liliopsida</taxon>
        <taxon>Poales</taxon>
        <taxon>Poaceae</taxon>
        <taxon>BOP clade</taxon>
        <taxon>Pooideae</taxon>
        <taxon>Poodae</taxon>
        <taxon>Poeae</taxon>
        <taxon>Poeae Chloroplast Group 2 (Poeae type)</taxon>
        <taxon>Loliodinae</taxon>
        <taxon>Loliinae</taxon>
        <taxon>Lolium</taxon>
    </lineage>
</organism>
<evidence type="ECO:0000313" key="4">
    <source>
        <dbReference type="Proteomes" id="UP001231189"/>
    </source>
</evidence>
<gene>
    <name evidence="3" type="ORF">QYE76_054252</name>
</gene>
<evidence type="ECO:0000313" key="3">
    <source>
        <dbReference type="EMBL" id="KAK1666093.1"/>
    </source>
</evidence>
<dbReference type="Pfam" id="PF00400">
    <property type="entry name" value="WD40"/>
    <property type="match status" value="2"/>
</dbReference>
<dbReference type="Gene3D" id="2.130.10.10">
    <property type="entry name" value="YVTN repeat-like/Quinoprotein amine dehydrogenase"/>
    <property type="match status" value="1"/>
</dbReference>
<feature type="domain" description="Small-subunit processome Utp12" evidence="2">
    <location>
        <begin position="446"/>
        <end position="544"/>
    </location>
</feature>
<feature type="region of interest" description="Disordered" evidence="1">
    <location>
        <begin position="339"/>
        <end position="399"/>
    </location>
</feature>